<organism evidence="2 3">
    <name type="scientific">Eleusine coracana subsp. coracana</name>
    <dbReference type="NCBI Taxonomy" id="191504"/>
    <lineage>
        <taxon>Eukaryota</taxon>
        <taxon>Viridiplantae</taxon>
        <taxon>Streptophyta</taxon>
        <taxon>Embryophyta</taxon>
        <taxon>Tracheophyta</taxon>
        <taxon>Spermatophyta</taxon>
        <taxon>Magnoliopsida</taxon>
        <taxon>Liliopsida</taxon>
        <taxon>Poales</taxon>
        <taxon>Poaceae</taxon>
        <taxon>PACMAD clade</taxon>
        <taxon>Chloridoideae</taxon>
        <taxon>Cynodonteae</taxon>
        <taxon>Eleusininae</taxon>
        <taxon>Eleusine</taxon>
    </lineage>
</organism>
<dbReference type="Proteomes" id="UP001054889">
    <property type="component" value="Unassembled WGS sequence"/>
</dbReference>
<feature type="compositionally biased region" description="Polar residues" evidence="1">
    <location>
        <begin position="9"/>
        <end position="23"/>
    </location>
</feature>
<keyword evidence="3" id="KW-1185">Reference proteome</keyword>
<feature type="region of interest" description="Disordered" evidence="1">
    <location>
        <begin position="39"/>
        <end position="69"/>
    </location>
</feature>
<gene>
    <name evidence="2" type="primary">gb25087</name>
    <name evidence="2" type="ORF">PR202_gb25087</name>
</gene>
<feature type="region of interest" description="Disordered" evidence="1">
    <location>
        <begin position="113"/>
        <end position="138"/>
    </location>
</feature>
<proteinExistence type="predicted"/>
<reference evidence="2" key="1">
    <citation type="journal article" date="2018" name="DNA Res.">
        <title>Multiple hybrid de novo genome assembly of finger millet, an orphan allotetraploid crop.</title>
        <authorList>
            <person name="Hatakeyama M."/>
            <person name="Aluri S."/>
            <person name="Balachadran M.T."/>
            <person name="Sivarajan S.R."/>
            <person name="Patrignani A."/>
            <person name="Gruter S."/>
            <person name="Poveda L."/>
            <person name="Shimizu-Inatsugi R."/>
            <person name="Baeten J."/>
            <person name="Francoijs K.J."/>
            <person name="Nataraja K.N."/>
            <person name="Reddy Y.A.N."/>
            <person name="Phadnis S."/>
            <person name="Ravikumar R.L."/>
            <person name="Schlapbach R."/>
            <person name="Sreeman S.M."/>
            <person name="Shimizu K.K."/>
        </authorList>
    </citation>
    <scope>NUCLEOTIDE SEQUENCE</scope>
</reference>
<sequence>MPSRGPRARSTQEVPGQTFTSARNRYVCAEPPRATDVVLGRQRRRRGCRWRREGNPAAAPASLSFSGLPNPTTLLKPELIGPRLRPTRTSWWPWSDKMVPLNLDLTAAVAPGVVGKSNTDHPWSENESPTTPRRRGNDHAFTAATGRSLRLYVLFPRVLGAVPAPPSHPWTTAWRPKTASRRPSTTLYFRWVAAHHRVHHDLRRR</sequence>
<comment type="caution">
    <text evidence="2">The sequence shown here is derived from an EMBL/GenBank/DDBJ whole genome shotgun (WGS) entry which is preliminary data.</text>
</comment>
<name>A0AAV5FNC7_ELECO</name>
<evidence type="ECO:0000313" key="2">
    <source>
        <dbReference type="EMBL" id="GJN36245.1"/>
    </source>
</evidence>
<evidence type="ECO:0000256" key="1">
    <source>
        <dbReference type="SAM" id="MobiDB-lite"/>
    </source>
</evidence>
<protein>
    <submittedName>
        <fullName evidence="2">Uncharacterized protein</fullName>
    </submittedName>
</protein>
<evidence type="ECO:0000313" key="3">
    <source>
        <dbReference type="Proteomes" id="UP001054889"/>
    </source>
</evidence>
<feature type="region of interest" description="Disordered" evidence="1">
    <location>
        <begin position="1"/>
        <end position="23"/>
    </location>
</feature>
<dbReference type="AlphaFoldDB" id="A0AAV5FNC7"/>
<accession>A0AAV5FNC7</accession>
<reference evidence="2" key="2">
    <citation type="submission" date="2021-12" db="EMBL/GenBank/DDBJ databases">
        <title>Resequencing data analysis of finger millet.</title>
        <authorList>
            <person name="Hatakeyama M."/>
            <person name="Aluri S."/>
            <person name="Balachadran M.T."/>
            <person name="Sivarajan S.R."/>
            <person name="Poveda L."/>
            <person name="Shimizu-Inatsugi R."/>
            <person name="Schlapbach R."/>
            <person name="Sreeman S.M."/>
            <person name="Shimizu K.K."/>
        </authorList>
    </citation>
    <scope>NUCLEOTIDE SEQUENCE</scope>
</reference>
<dbReference type="EMBL" id="BQKI01000088">
    <property type="protein sequence ID" value="GJN36245.1"/>
    <property type="molecule type" value="Genomic_DNA"/>
</dbReference>